<name>A0A2G8SZA9_9BURK</name>
<organism evidence="8 9">
    <name type="scientific">Massilia psychrophila</name>
    <dbReference type="NCBI Taxonomy" id="1603353"/>
    <lineage>
        <taxon>Bacteria</taxon>
        <taxon>Pseudomonadati</taxon>
        <taxon>Pseudomonadota</taxon>
        <taxon>Betaproteobacteria</taxon>
        <taxon>Burkholderiales</taxon>
        <taxon>Oxalobacteraceae</taxon>
        <taxon>Telluria group</taxon>
        <taxon>Massilia</taxon>
    </lineage>
</organism>
<keyword evidence="8" id="KW-0969">Cilium</keyword>
<evidence type="ECO:0000256" key="4">
    <source>
        <dbReference type="ARBA" id="ARBA00023143"/>
    </source>
</evidence>
<dbReference type="EMBL" id="PDOB01000023">
    <property type="protein sequence ID" value="PIL39104.1"/>
    <property type="molecule type" value="Genomic_DNA"/>
</dbReference>
<dbReference type="Proteomes" id="UP000228593">
    <property type="component" value="Unassembled WGS sequence"/>
</dbReference>
<keyword evidence="4 5" id="KW-0975">Bacterial flagellum</keyword>
<evidence type="ECO:0000256" key="5">
    <source>
        <dbReference type="RuleBase" id="RU362066"/>
    </source>
</evidence>
<keyword evidence="8" id="KW-0966">Cell projection</keyword>
<evidence type="ECO:0000313" key="9">
    <source>
        <dbReference type="Proteomes" id="UP000228593"/>
    </source>
</evidence>
<evidence type="ECO:0000256" key="1">
    <source>
        <dbReference type="ARBA" id="ARBA00009764"/>
    </source>
</evidence>
<keyword evidence="3" id="KW-0175">Coiled coil</keyword>
<dbReference type="PANTHER" id="PTHR30288:SF0">
    <property type="entry name" value="FLAGELLAR HOOK-ASSOCIATED PROTEIN 2"/>
    <property type="match status" value="1"/>
</dbReference>
<feature type="domain" description="Flagellar hook-associated protein 2 C-terminal" evidence="7">
    <location>
        <begin position="243"/>
        <end position="478"/>
    </location>
</feature>
<dbReference type="GO" id="GO:0007155">
    <property type="term" value="P:cell adhesion"/>
    <property type="evidence" value="ECO:0007669"/>
    <property type="project" value="InterPro"/>
</dbReference>
<feature type="domain" description="Flagellar hook-associated protein 2 N-terminal" evidence="6">
    <location>
        <begin position="10"/>
        <end position="106"/>
    </location>
</feature>
<dbReference type="InterPro" id="IPR010809">
    <property type="entry name" value="FliD_C"/>
</dbReference>
<evidence type="ECO:0000256" key="3">
    <source>
        <dbReference type="ARBA" id="ARBA00023054"/>
    </source>
</evidence>
<dbReference type="GO" id="GO:0009424">
    <property type="term" value="C:bacterial-type flagellum hook"/>
    <property type="evidence" value="ECO:0007669"/>
    <property type="project" value="UniProtKB-UniRule"/>
</dbReference>
<dbReference type="InterPro" id="IPR040026">
    <property type="entry name" value="FliD"/>
</dbReference>
<comment type="caution">
    <text evidence="8">The sequence shown here is derived from an EMBL/GenBank/DDBJ whole genome shotgun (WGS) entry which is preliminary data.</text>
</comment>
<keyword evidence="5" id="KW-0964">Secreted</keyword>
<evidence type="ECO:0000259" key="6">
    <source>
        <dbReference type="Pfam" id="PF02465"/>
    </source>
</evidence>
<dbReference type="GO" id="GO:0071973">
    <property type="term" value="P:bacterial-type flagellum-dependent cell motility"/>
    <property type="evidence" value="ECO:0007669"/>
    <property type="project" value="TreeGrafter"/>
</dbReference>
<proteinExistence type="inferred from homology"/>
<evidence type="ECO:0000313" key="8">
    <source>
        <dbReference type="EMBL" id="PIL39104.1"/>
    </source>
</evidence>
<evidence type="ECO:0000259" key="7">
    <source>
        <dbReference type="Pfam" id="PF07195"/>
    </source>
</evidence>
<dbReference type="PANTHER" id="PTHR30288">
    <property type="entry name" value="FLAGELLAR CAP/ASSEMBLY PROTEIN FLID"/>
    <property type="match status" value="1"/>
</dbReference>
<dbReference type="Pfam" id="PF02465">
    <property type="entry name" value="FliD_N"/>
    <property type="match status" value="1"/>
</dbReference>
<feature type="domain" description="Flagellar hook-associated protein 2 C-terminal" evidence="7">
    <location>
        <begin position="585"/>
        <end position="653"/>
    </location>
</feature>
<comment type="function">
    <text evidence="5">Required for morphogenesis and for the elongation of the flagellar filament by facilitating polymerization of the flagellin monomers at the tip of growing filament. Forms a capping structure, which prevents flagellin subunits (transported through the central channel of the flagellum) from leaking out without polymerization at the distal end.</text>
</comment>
<dbReference type="RefSeq" id="WP_099916630.1">
    <property type="nucleotide sequence ID" value="NZ_BMHS01000021.1"/>
</dbReference>
<dbReference type="OrthoDB" id="9810816at2"/>
<dbReference type="GO" id="GO:0009421">
    <property type="term" value="C:bacterial-type flagellum filament cap"/>
    <property type="evidence" value="ECO:0007669"/>
    <property type="project" value="InterPro"/>
</dbReference>
<reference evidence="8 9" key="1">
    <citation type="submission" date="2017-10" db="EMBL/GenBank/DDBJ databases">
        <title>Massilia psychrophilum sp. nov., a novel purple-pigmented bacterium isolated from Tianshan glacier, Xinjiang Municipality, China.</title>
        <authorList>
            <person name="Wang H."/>
        </authorList>
    </citation>
    <scope>NUCLEOTIDE SEQUENCE [LARGE SCALE GENOMIC DNA]</scope>
    <source>
        <strain evidence="8 9">JCM 30813</strain>
    </source>
</reference>
<comment type="subcellular location">
    <subcellularLocation>
        <location evidence="5">Secreted</location>
    </subcellularLocation>
    <subcellularLocation>
        <location evidence="5">Bacterial flagellum</location>
    </subcellularLocation>
</comment>
<accession>A0A2G8SZA9</accession>
<sequence>MGLSSAGIGSNLDVDGIVSKLMSVEQQPLRKLAKQEASYQAKLSGFGTLKGALSQFQTSVRGLADISKFQGVRVTTADPTIATANASATAVPGNYALKVTQVAQAQKLVAAGTFSDIAPVGKGVISFDFGTVSAGSFDAVTGKYTGATFTTSGSGVKTVTIDATNDSLAGVRDAINKAGAGVTATIVNDGGSTPYRLALTSDKTGEAMSMKIAVTNTEADTGLSALLNHDPASAQALVQTSTAQNAKFTIDGIAVSKATNTVSDVIGGVTLNLLKTNPDTATALTIARDTASVTTAVNAFVKAYNDISQNLLDAAAYNPATKQAAILNGEASVRAMQGQVRSVLSTSVAGGAGVFSRLSDIGVTMQKDGLLGVDSTKLSAAISSNFNDFSGLFAAIGKSSDSLIGYSGFSPATKPGAYDVVVSQLATKGSTSGTGVAGKTIGAGNDTLDVMLNGLTATIKLTQKTYASAADLAAEVQSKINGAAAFSTVGAAVVVTESGGALTIASTKYGSASKVSITGGTGQTYLNLPTGGVTELAGADVQGTINGLPAGGNGQLLTSNSGDSSGLALSIAGGALGARGKLNFSQGYAHQFDKLTTAMLATAGPLSARTDGIAASIKGLDKAQADMSARLAVTEKRYRAQFTALDLTISKMNTTSSFLSQQLAQFANLASQ</sequence>
<gene>
    <name evidence="8" type="ORF">CR103_14145</name>
</gene>
<dbReference type="GO" id="GO:0005576">
    <property type="term" value="C:extracellular region"/>
    <property type="evidence" value="ECO:0007669"/>
    <property type="project" value="UniProtKB-SubCell"/>
</dbReference>
<dbReference type="InterPro" id="IPR003481">
    <property type="entry name" value="FliD_N"/>
</dbReference>
<keyword evidence="8" id="KW-0282">Flagellum</keyword>
<dbReference type="Pfam" id="PF07195">
    <property type="entry name" value="FliD_C"/>
    <property type="match status" value="2"/>
</dbReference>
<comment type="similarity">
    <text evidence="1 5">Belongs to the FliD family.</text>
</comment>
<comment type="subunit">
    <text evidence="2 5">Homopentamer.</text>
</comment>
<dbReference type="AlphaFoldDB" id="A0A2G8SZA9"/>
<keyword evidence="9" id="KW-1185">Reference proteome</keyword>
<evidence type="ECO:0000256" key="2">
    <source>
        <dbReference type="ARBA" id="ARBA00011255"/>
    </source>
</evidence>
<protein>
    <recommendedName>
        <fullName evidence="5">Flagellar hook-associated protein 2</fullName>
        <shortName evidence="5">HAP2</shortName>
    </recommendedName>
    <alternativeName>
        <fullName evidence="5">Flagellar cap protein</fullName>
    </alternativeName>
</protein>